<dbReference type="PANTHER" id="PTHR13505">
    <property type="entry name" value="TRANSMEMBRANE PROTEIN 208"/>
    <property type="match status" value="1"/>
</dbReference>
<evidence type="ECO:0000256" key="4">
    <source>
        <dbReference type="ARBA" id="ARBA00022824"/>
    </source>
</evidence>
<accession>W3X507</accession>
<feature type="transmembrane region" description="Helical" evidence="8">
    <location>
        <begin position="43"/>
        <end position="60"/>
    </location>
</feature>
<dbReference type="RefSeq" id="XP_007834798.1">
    <property type="nucleotide sequence ID" value="XM_007836607.1"/>
</dbReference>
<dbReference type="STRING" id="1229662.W3X507"/>
<dbReference type="FunCoup" id="W3X507">
    <property type="interactions" value="151"/>
</dbReference>
<dbReference type="PANTHER" id="PTHR13505:SF7">
    <property type="entry name" value="TRANSMEMBRANE PROTEIN 208"/>
    <property type="match status" value="1"/>
</dbReference>
<evidence type="ECO:0000313" key="9">
    <source>
        <dbReference type="EMBL" id="ETS80497.1"/>
    </source>
</evidence>
<sequence>MAQKARKDRAKSNAEALKNLHLGTLIVNTLFVLSNILFRRRSLLYYVILSIPAFICEYILESTGRPKYDPTTKALKTAGEDLNAPGLTEYMWDTIWVTWASVITVVLFGNGGWLLWLAVPVFAVIKGWGFLSAARNMAGGMQPPPEGAAMPQGAGNRKQRRAA</sequence>
<dbReference type="GO" id="GO:0005789">
    <property type="term" value="C:endoplasmic reticulum membrane"/>
    <property type="evidence" value="ECO:0007669"/>
    <property type="project" value="UniProtKB-SubCell"/>
</dbReference>
<evidence type="ECO:0008006" key="11">
    <source>
        <dbReference type="Google" id="ProtNLM"/>
    </source>
</evidence>
<organism evidence="9 10">
    <name type="scientific">Pestalotiopsis fici (strain W106-1 / CGMCC3.15140)</name>
    <dbReference type="NCBI Taxonomy" id="1229662"/>
    <lineage>
        <taxon>Eukaryota</taxon>
        <taxon>Fungi</taxon>
        <taxon>Dikarya</taxon>
        <taxon>Ascomycota</taxon>
        <taxon>Pezizomycotina</taxon>
        <taxon>Sordariomycetes</taxon>
        <taxon>Xylariomycetidae</taxon>
        <taxon>Amphisphaeriales</taxon>
        <taxon>Sporocadaceae</taxon>
        <taxon>Pestalotiopsis</taxon>
    </lineage>
</organism>
<evidence type="ECO:0000256" key="2">
    <source>
        <dbReference type="ARBA" id="ARBA00009950"/>
    </source>
</evidence>
<dbReference type="eggNOG" id="ENOG502S72U">
    <property type="taxonomic scope" value="Eukaryota"/>
</dbReference>
<dbReference type="HOGENOM" id="CLU_094308_1_0_1"/>
<evidence type="ECO:0000256" key="7">
    <source>
        <dbReference type="SAM" id="MobiDB-lite"/>
    </source>
</evidence>
<protein>
    <recommendedName>
        <fullName evidence="11">DUF788 domain-containing protein</fullName>
    </recommendedName>
</protein>
<evidence type="ECO:0000256" key="5">
    <source>
        <dbReference type="ARBA" id="ARBA00022989"/>
    </source>
</evidence>
<dbReference type="OMA" id="GRPKYDA"/>
<dbReference type="EMBL" id="KI912113">
    <property type="protein sequence ID" value="ETS80497.1"/>
    <property type="molecule type" value="Genomic_DNA"/>
</dbReference>
<dbReference type="InterPro" id="IPR008506">
    <property type="entry name" value="SND2/TMEM208"/>
</dbReference>
<evidence type="ECO:0000313" key="10">
    <source>
        <dbReference type="Proteomes" id="UP000030651"/>
    </source>
</evidence>
<dbReference type="GO" id="GO:0005773">
    <property type="term" value="C:vacuole"/>
    <property type="evidence" value="ECO:0007669"/>
    <property type="project" value="GOC"/>
</dbReference>
<dbReference type="GO" id="GO:0006624">
    <property type="term" value="P:vacuolar protein processing"/>
    <property type="evidence" value="ECO:0007669"/>
    <property type="project" value="TreeGrafter"/>
</dbReference>
<dbReference type="Proteomes" id="UP000030651">
    <property type="component" value="Unassembled WGS sequence"/>
</dbReference>
<dbReference type="GeneID" id="19273039"/>
<dbReference type="Pfam" id="PF05620">
    <property type="entry name" value="TMEM208_SND2"/>
    <property type="match status" value="1"/>
</dbReference>
<dbReference type="InParanoid" id="W3X507"/>
<comment type="subcellular location">
    <subcellularLocation>
        <location evidence="1">Endoplasmic reticulum membrane</location>
        <topology evidence="1">Multi-pass membrane protein</topology>
    </subcellularLocation>
</comment>
<dbReference type="AlphaFoldDB" id="W3X507"/>
<evidence type="ECO:0000256" key="6">
    <source>
        <dbReference type="ARBA" id="ARBA00023136"/>
    </source>
</evidence>
<evidence type="ECO:0000256" key="1">
    <source>
        <dbReference type="ARBA" id="ARBA00004477"/>
    </source>
</evidence>
<comment type="similarity">
    <text evidence="2">Belongs to the TMEM208 family.</text>
</comment>
<keyword evidence="6 8" id="KW-0472">Membrane</keyword>
<gene>
    <name evidence="9" type="ORF">PFICI_08026</name>
</gene>
<evidence type="ECO:0000256" key="8">
    <source>
        <dbReference type="SAM" id="Phobius"/>
    </source>
</evidence>
<keyword evidence="10" id="KW-1185">Reference proteome</keyword>
<keyword evidence="4" id="KW-0256">Endoplasmic reticulum</keyword>
<feature type="transmembrane region" description="Helical" evidence="8">
    <location>
        <begin position="20"/>
        <end position="38"/>
    </location>
</feature>
<feature type="region of interest" description="Disordered" evidence="7">
    <location>
        <begin position="142"/>
        <end position="163"/>
    </location>
</feature>
<name>W3X507_PESFW</name>
<keyword evidence="3 8" id="KW-0812">Transmembrane</keyword>
<proteinExistence type="inferred from homology"/>
<feature type="transmembrane region" description="Helical" evidence="8">
    <location>
        <begin position="96"/>
        <end position="125"/>
    </location>
</feature>
<reference evidence="10" key="1">
    <citation type="journal article" date="2015" name="BMC Genomics">
        <title>Genomic and transcriptomic analysis of the endophytic fungus Pestalotiopsis fici reveals its lifestyle and high potential for synthesis of natural products.</title>
        <authorList>
            <person name="Wang X."/>
            <person name="Zhang X."/>
            <person name="Liu L."/>
            <person name="Xiang M."/>
            <person name="Wang W."/>
            <person name="Sun X."/>
            <person name="Che Y."/>
            <person name="Guo L."/>
            <person name="Liu G."/>
            <person name="Guo L."/>
            <person name="Wang C."/>
            <person name="Yin W.B."/>
            <person name="Stadler M."/>
            <person name="Zhang X."/>
            <person name="Liu X."/>
        </authorList>
    </citation>
    <scope>NUCLEOTIDE SEQUENCE [LARGE SCALE GENOMIC DNA]</scope>
    <source>
        <strain evidence="10">W106-1 / CGMCC3.15140</strain>
    </source>
</reference>
<dbReference type="OrthoDB" id="10012212at2759"/>
<dbReference type="KEGG" id="pfy:PFICI_08026"/>
<evidence type="ECO:0000256" key="3">
    <source>
        <dbReference type="ARBA" id="ARBA00022692"/>
    </source>
</evidence>
<keyword evidence="5 8" id="KW-1133">Transmembrane helix</keyword>